<dbReference type="GO" id="GO:0007140">
    <property type="term" value="P:male meiotic nuclear division"/>
    <property type="evidence" value="ECO:0007669"/>
    <property type="project" value="TreeGrafter"/>
</dbReference>
<feature type="region of interest" description="Disordered" evidence="9">
    <location>
        <begin position="349"/>
        <end position="371"/>
    </location>
</feature>
<keyword evidence="4" id="KW-0963">Cytoplasm</keyword>
<dbReference type="CDD" id="cd21992">
    <property type="entry name" value="HMG-box_MAEL"/>
    <property type="match status" value="1"/>
</dbReference>
<dbReference type="InterPro" id="IPR024970">
    <property type="entry name" value="Maelstrom"/>
</dbReference>
<dbReference type="InterPro" id="IPR039259">
    <property type="entry name" value="Protein_maelstrom"/>
</dbReference>
<dbReference type="GO" id="GO:0045892">
    <property type="term" value="P:negative regulation of DNA-templated transcription"/>
    <property type="evidence" value="ECO:0007669"/>
    <property type="project" value="TreeGrafter"/>
</dbReference>
<comment type="similarity">
    <text evidence="3">Belongs to the maelstrom family.</text>
</comment>
<dbReference type="GO" id="GO:0030154">
    <property type="term" value="P:cell differentiation"/>
    <property type="evidence" value="ECO:0007669"/>
    <property type="project" value="UniProtKB-KW"/>
</dbReference>
<accession>A0A8J5RJI5</accession>
<dbReference type="GO" id="GO:0034587">
    <property type="term" value="P:piRNA processing"/>
    <property type="evidence" value="ECO:0007669"/>
    <property type="project" value="TreeGrafter"/>
</dbReference>
<dbReference type="Pfam" id="PF13017">
    <property type="entry name" value="Maelstrom"/>
    <property type="match status" value="1"/>
</dbReference>
<dbReference type="GO" id="GO:0043186">
    <property type="term" value="C:P granule"/>
    <property type="evidence" value="ECO:0007669"/>
    <property type="project" value="TreeGrafter"/>
</dbReference>
<keyword evidence="6" id="KW-0238">DNA-binding</keyword>
<evidence type="ECO:0000256" key="3">
    <source>
        <dbReference type="ARBA" id="ARBA00007057"/>
    </source>
</evidence>
<reference evidence="11" key="1">
    <citation type="submission" date="2020-03" db="EMBL/GenBank/DDBJ databases">
        <authorList>
            <person name="Chebbi M.A."/>
            <person name="Drezen J.M."/>
        </authorList>
    </citation>
    <scope>NUCLEOTIDE SEQUENCE</scope>
    <source>
        <tissue evidence="11">Whole body</tissue>
    </source>
</reference>
<gene>
    <name evidence="11" type="ORF">G9C98_002262</name>
</gene>
<dbReference type="AlphaFoldDB" id="A0A8J5RJI5"/>
<evidence type="ECO:0000256" key="7">
    <source>
        <dbReference type="ARBA" id="ARBA00023158"/>
    </source>
</evidence>
<dbReference type="PANTHER" id="PTHR21358">
    <property type="entry name" value="PROTEIN MAELSTROM HOMOLOG"/>
    <property type="match status" value="1"/>
</dbReference>
<dbReference type="GO" id="GO:0060964">
    <property type="term" value="P:regulation of miRNA-mediated gene silencing"/>
    <property type="evidence" value="ECO:0007669"/>
    <property type="project" value="InterPro"/>
</dbReference>
<dbReference type="Proteomes" id="UP000729913">
    <property type="component" value="Unassembled WGS sequence"/>
</dbReference>
<evidence type="ECO:0000313" key="12">
    <source>
        <dbReference type="Proteomes" id="UP000729913"/>
    </source>
</evidence>
<sequence length="371" mass="42366">MSKKSQRNGFYYFMLDFKKREEKNGNKFASLAKVQADAKCSKEWQELSPDQRKIYNSKAKKTTQEKLTGLGESVKILEKREIENLKYETNMREYIDTTIRHAIHTERLDIISFHFIHVHWYYTKTNMDNVIDYIPAEFAVVEFSLSEGVKRCCQEIITPKIEIGYTREAMEHSDEAHKIDIYRTGPETNYKDLYKKVYDFMSLGDKSLKKLPPLYTTSKMKTVVPCFFQRMTDAAGVPIDTFDLYSLEYLFGTLMMELNEGFPEFGNRTLLAEAELNKGAFDHVQNIGCLRKKAGGTLTITYGQTETNTSIIVPSASSSVSNYRAAGSSSRTPISLSQVLVGVEANLEPNDEDFPAIGSPKFKSHSKKKKN</sequence>
<keyword evidence="7" id="KW-0943">RNA-mediated gene silencing</keyword>
<keyword evidence="5" id="KW-0221">Differentiation</keyword>
<reference evidence="11" key="2">
    <citation type="submission" date="2021-04" db="EMBL/GenBank/DDBJ databases">
        <title>Genome-wide patterns of bracovirus chromosomal integration into multiple host tissues during parasitism.</title>
        <authorList>
            <person name="Chebbi M.A.C."/>
        </authorList>
    </citation>
    <scope>NUCLEOTIDE SEQUENCE</scope>
    <source>
        <tissue evidence="11">Whole body</tissue>
    </source>
</reference>
<keyword evidence="8" id="KW-0539">Nucleus</keyword>
<evidence type="ECO:0000256" key="2">
    <source>
        <dbReference type="ARBA" id="ARBA00004496"/>
    </source>
</evidence>
<evidence type="ECO:0000256" key="5">
    <source>
        <dbReference type="ARBA" id="ARBA00022782"/>
    </source>
</evidence>
<feature type="compositionally biased region" description="Basic residues" evidence="9">
    <location>
        <begin position="362"/>
        <end position="371"/>
    </location>
</feature>
<name>A0A8J5RJI5_9HYME</name>
<evidence type="ECO:0000256" key="1">
    <source>
        <dbReference type="ARBA" id="ARBA00004123"/>
    </source>
</evidence>
<feature type="domain" description="Maelstrom" evidence="10">
    <location>
        <begin position="132"/>
        <end position="290"/>
    </location>
</feature>
<dbReference type="EMBL" id="JAAOIC020000019">
    <property type="protein sequence ID" value="KAG8041274.1"/>
    <property type="molecule type" value="Genomic_DNA"/>
</dbReference>
<evidence type="ECO:0000256" key="8">
    <source>
        <dbReference type="ARBA" id="ARBA00023242"/>
    </source>
</evidence>
<protein>
    <recommendedName>
        <fullName evidence="10">Maelstrom domain-containing protein</fullName>
    </recommendedName>
</protein>
<dbReference type="PANTHER" id="PTHR21358:SF4">
    <property type="entry name" value="PROTEIN MAELSTROM HOMOLOG"/>
    <property type="match status" value="1"/>
</dbReference>
<comment type="subcellular location">
    <subcellularLocation>
        <location evidence="2">Cytoplasm</location>
    </subcellularLocation>
    <subcellularLocation>
        <location evidence="1">Nucleus</location>
    </subcellularLocation>
</comment>
<comment type="caution">
    <text evidence="11">The sequence shown here is derived from an EMBL/GenBank/DDBJ whole genome shotgun (WGS) entry which is preliminary data.</text>
</comment>
<evidence type="ECO:0000256" key="6">
    <source>
        <dbReference type="ARBA" id="ARBA00023125"/>
    </source>
</evidence>
<dbReference type="GO" id="GO:0007283">
    <property type="term" value="P:spermatogenesis"/>
    <property type="evidence" value="ECO:0007669"/>
    <property type="project" value="TreeGrafter"/>
</dbReference>
<dbReference type="OrthoDB" id="24555at2759"/>
<keyword evidence="12" id="KW-1185">Reference proteome</keyword>
<proteinExistence type="inferred from homology"/>
<dbReference type="GO" id="GO:0043565">
    <property type="term" value="F:sequence-specific DNA binding"/>
    <property type="evidence" value="ECO:0007669"/>
    <property type="project" value="TreeGrafter"/>
</dbReference>
<evidence type="ECO:0000259" key="10">
    <source>
        <dbReference type="Pfam" id="PF13017"/>
    </source>
</evidence>
<evidence type="ECO:0000256" key="4">
    <source>
        <dbReference type="ARBA" id="ARBA00022490"/>
    </source>
</evidence>
<evidence type="ECO:0000256" key="9">
    <source>
        <dbReference type="SAM" id="MobiDB-lite"/>
    </source>
</evidence>
<evidence type="ECO:0000313" key="11">
    <source>
        <dbReference type="EMBL" id="KAG8041274.1"/>
    </source>
</evidence>
<dbReference type="GO" id="GO:0005634">
    <property type="term" value="C:nucleus"/>
    <property type="evidence" value="ECO:0007669"/>
    <property type="project" value="UniProtKB-SubCell"/>
</dbReference>
<organism evidence="11 12">
    <name type="scientific">Cotesia typhae</name>
    <dbReference type="NCBI Taxonomy" id="2053667"/>
    <lineage>
        <taxon>Eukaryota</taxon>
        <taxon>Metazoa</taxon>
        <taxon>Ecdysozoa</taxon>
        <taxon>Arthropoda</taxon>
        <taxon>Hexapoda</taxon>
        <taxon>Insecta</taxon>
        <taxon>Pterygota</taxon>
        <taxon>Neoptera</taxon>
        <taxon>Endopterygota</taxon>
        <taxon>Hymenoptera</taxon>
        <taxon>Apocrita</taxon>
        <taxon>Ichneumonoidea</taxon>
        <taxon>Braconidae</taxon>
        <taxon>Microgastrinae</taxon>
        <taxon>Cotesia</taxon>
    </lineage>
</organism>